<evidence type="ECO:0000256" key="2">
    <source>
        <dbReference type="ARBA" id="ARBA00023125"/>
    </source>
</evidence>
<dbReference type="Proteomes" id="UP001164081">
    <property type="component" value="Chromosome"/>
</dbReference>
<dbReference type="AlphaFoldDB" id="A0A3F3L4P6"/>
<dbReference type="Gene3D" id="1.10.10.10">
    <property type="entry name" value="Winged helix-like DNA-binding domain superfamily/Winged helix DNA-binding domain"/>
    <property type="match status" value="1"/>
</dbReference>
<proteinExistence type="predicted"/>
<feature type="domain" description="HTH hxlR-type" evidence="4">
    <location>
        <begin position="19"/>
        <end position="118"/>
    </location>
</feature>
<evidence type="ECO:0000313" key="7">
    <source>
        <dbReference type="Proteomes" id="UP000595320"/>
    </source>
</evidence>
<keyword evidence="1" id="KW-0805">Transcription regulation</keyword>
<dbReference type="Proteomes" id="UP000595320">
    <property type="component" value="Chromosome"/>
</dbReference>
<dbReference type="EMBL" id="CP089044">
    <property type="protein sequence ID" value="UYF74843.1"/>
    <property type="molecule type" value="Genomic_DNA"/>
</dbReference>
<dbReference type="InterPro" id="IPR036390">
    <property type="entry name" value="WH_DNA-bd_sf"/>
</dbReference>
<reference evidence="5 7" key="1">
    <citation type="submission" date="2021-01" db="EMBL/GenBank/DDBJ databases">
        <title>FDA dAtabase for Regulatory Grade micrObial Sequences (FDA-ARGOS): Supporting development and validation of Infectious Disease Dx tests.</title>
        <authorList>
            <person name="Sproer C."/>
            <person name="Gronow S."/>
            <person name="Severitt S."/>
            <person name="Schroder I."/>
            <person name="Tallon L."/>
            <person name="Sadzewicz L."/>
            <person name="Zhao X."/>
            <person name="Boylan J."/>
            <person name="Ott S."/>
            <person name="Bowen H."/>
            <person name="Vavikolanu K."/>
            <person name="Mehta A."/>
            <person name="Aluvathingal J."/>
            <person name="Nadendla S."/>
            <person name="Lowell S."/>
            <person name="Myers T."/>
            <person name="Yan Y."/>
            <person name="Sichtig H."/>
        </authorList>
    </citation>
    <scope>NUCLEOTIDE SEQUENCE [LARGE SCALE GENOMIC DNA]</scope>
    <source>
        <strain evidence="5 7">FDAARGOS_1096</strain>
    </source>
</reference>
<dbReference type="PROSITE" id="PS51118">
    <property type="entry name" value="HTH_HXLR"/>
    <property type="match status" value="1"/>
</dbReference>
<dbReference type="GeneID" id="66211522"/>
<accession>A0A3F3L4P6</accession>
<protein>
    <submittedName>
        <fullName evidence="5">Helix-turn-helix transcriptional regulator</fullName>
    </submittedName>
</protein>
<sequence length="118" mass="13337">MVKPIENCEVSFKGKNYPCPISMVMDLIGGRWKGVILYYLQNGAKRFGELKQLMPTITEMTLSLQLKQLEKDGFISRTVYGDKPPVKVVYELTDFGNSFQPVLDALSAWSHHVVGQEP</sequence>
<dbReference type="SUPFAM" id="SSF46785">
    <property type="entry name" value="Winged helix' DNA-binding domain"/>
    <property type="match status" value="1"/>
</dbReference>
<organism evidence="5 7">
    <name type="scientific">Acinetobacter ursingii</name>
    <dbReference type="NCBI Taxonomy" id="108980"/>
    <lineage>
        <taxon>Bacteria</taxon>
        <taxon>Pseudomonadati</taxon>
        <taxon>Pseudomonadota</taxon>
        <taxon>Gammaproteobacteria</taxon>
        <taxon>Moraxellales</taxon>
        <taxon>Moraxellaceae</taxon>
        <taxon>Acinetobacter</taxon>
    </lineage>
</organism>
<gene>
    <name evidence="5" type="ORF">I6I53_01930</name>
    <name evidence="6" type="ORF">LSO58_13565</name>
</gene>
<evidence type="ECO:0000259" key="4">
    <source>
        <dbReference type="PROSITE" id="PS51118"/>
    </source>
</evidence>
<dbReference type="Pfam" id="PF01638">
    <property type="entry name" value="HxlR"/>
    <property type="match status" value="1"/>
</dbReference>
<name>A0A3F3L4P6_9GAMM</name>
<dbReference type="EMBL" id="CP068176">
    <property type="protein sequence ID" value="QQT86592.1"/>
    <property type="molecule type" value="Genomic_DNA"/>
</dbReference>
<dbReference type="InterPro" id="IPR002577">
    <property type="entry name" value="HTH_HxlR"/>
</dbReference>
<dbReference type="RefSeq" id="WP_004991064.1">
    <property type="nucleotide sequence ID" value="NZ_AP018824.1"/>
</dbReference>
<evidence type="ECO:0000256" key="1">
    <source>
        <dbReference type="ARBA" id="ARBA00023015"/>
    </source>
</evidence>
<reference evidence="6" key="2">
    <citation type="journal article" date="2022" name="J Glob Antimicrob Resist">
        <title>Comparative analysis of IMP-4- and OXA-58-containing plasmids of three carbapenemase-producing Acinetobacter ursingii strains in the Netherlands.</title>
        <authorList>
            <person name="Hendrickx A.P.A."/>
            <person name="Schade R.P."/>
            <person name="Landman F."/>
            <person name="Bosch T."/>
            <person name="Schouls L.M."/>
            <person name="van Dijk K."/>
        </authorList>
    </citation>
    <scope>NUCLEOTIDE SEQUENCE</scope>
    <source>
        <strain evidence="6">RIVM_C010761</strain>
    </source>
</reference>
<evidence type="ECO:0000313" key="6">
    <source>
        <dbReference type="EMBL" id="UYF74843.1"/>
    </source>
</evidence>
<keyword evidence="3" id="KW-0804">Transcription</keyword>
<dbReference type="PANTHER" id="PTHR33204:SF33">
    <property type="entry name" value="TRANSCRIPTIONAL REGULATOR, MARR FAMILY"/>
    <property type="match status" value="1"/>
</dbReference>
<keyword evidence="2" id="KW-0238">DNA-binding</keyword>
<evidence type="ECO:0000313" key="5">
    <source>
        <dbReference type="EMBL" id="QQT86592.1"/>
    </source>
</evidence>
<evidence type="ECO:0000256" key="3">
    <source>
        <dbReference type="ARBA" id="ARBA00023163"/>
    </source>
</evidence>
<dbReference type="PANTHER" id="PTHR33204">
    <property type="entry name" value="TRANSCRIPTIONAL REGULATOR, MARR FAMILY"/>
    <property type="match status" value="1"/>
</dbReference>
<dbReference type="InterPro" id="IPR036388">
    <property type="entry name" value="WH-like_DNA-bd_sf"/>
</dbReference>
<dbReference type="GO" id="GO:0003677">
    <property type="term" value="F:DNA binding"/>
    <property type="evidence" value="ECO:0007669"/>
    <property type="project" value="UniProtKB-KW"/>
</dbReference>